<keyword evidence="4" id="KW-1185">Reference proteome</keyword>
<evidence type="ECO:0000256" key="1">
    <source>
        <dbReference type="ARBA" id="ARBA00023002"/>
    </source>
</evidence>
<dbReference type="Gene3D" id="3.40.50.720">
    <property type="entry name" value="NAD(P)-binding Rossmann-like Domain"/>
    <property type="match status" value="1"/>
</dbReference>
<sequence>MGKKEGKKASTPQVEQAPSEAPVVDETPWWEADFRGRSLDAEGFSWRLYMVREETDSDADLMAMLLSAVRSGVRRQFVLLEQEDVLKLVPEVKKPAPDPKQKAGGKASKREPPASHAVCGMPPEEGMLAAVGEVLRDNGRLDATSLAMVVKHALSLLLTERRAAAGAEDPLPIPTSPEAASAGKAAKKKEVPAKKKKMSTKPEKTAAAEEDKSAEKDKSVDKEDKEFEAFCETRPSTLRKRGEALEPAYKDDEPPDGPDLYVLLVGFGEPRLPRELAACGVHVESLVALGSERCHLRNDASAASSDTDQAGWFWCELPAQLVDPIGGLEDTAVTRVVVDRCRVQFAPSATSAADQVYTAVAYEIYRLLRLRSLFERYVQSVTAVPVPDAPRPPPPPPESPPEEPMAELSVPNTPAGSEVELLEPCVQPPLEYRRLLEPLPPETVTVPLLVNALVEQVCVWAMPVWQRQQETPAPPTPDEPTPEPDCEELERRVALQEEFTPRTDDADRGPVLVYEGDDVNAAFWDWVDREPVLSAEHVLTQTAELQALQGRLPAPSGALWRHQAARQELRAAEGGPRSEPAAELLLRQLVFESMYPALTADCSGGGGGPLTYPHPFLPAQSVRPDQQQLAPECGHGQMEPDAQPLDTGDELLTPPAQFAEFCVSERLDRLTMAQALEAARDGRRRLAAYHFGGDDGLYLVYGHPRVRGGSLSDHWQRRAHTAVGLRDFIEHVQHWPEVRSWMQHQCGQLRNAFAPRQTPPSRPGSAASSAWPSPAELPPPGSGVQLPDAMFLVPGSLKYEASVRQEQKSKKKETKKEKKAEPKKATVTGAGRRLSWDPDAPPEPRPLLTKMATDPVTRELYLQREDGARAVVRPGGQSVLQLADGTRVTISPPPPPPVVAGAEPRPPGCSDYLVNESGWIGAATVTWLLGAQVTVDDATCAQRSVTIEHPEYARVEMDQAEARCRVRLPRGLLVEADSTGFFYLSQPDGSRQVELETVMAERPELFVLYRHGDGVRLMASDEAERYLEDVESTPGALAVQEPHQQDDELTVVKTFRPVGTTLAERWRVPYREATIVPPNLRCRDLQLLCRDAEPPQAGATVWGGGEPVAGAGSPPPPRLPSGLVCTRELLVSPPLPEPRRLAVLRAVNALRLRWRSESDSDGQLPADEPPLTHVPACLRAGPTAELAQLDGFTVAGTAVDIRELDKILIYREMLRRRRFPGFFLTADGRQFLATLRQTPPEKRPAPARRRLKHEPLRLVAAARGEPPLPPVGSWRRALPALSGSTWAWMAMLRSAAVLTRDNVAFLMEGVPIMYRELLFPVKKNADLVSQDGRVAVITGGSRGIGLEAVKTMLKLNMHLIVGSSNPDKASKTLLPLATEAGGQCKLEVWPLDLTKQESVRAFCQRFIDSGLPLHVLLCNAGIMFYPKHELTEDGFEMQMAVNHLGHFTMQHMLYPRLRESGTPERKARIVNVSSTAHNCCSGMNFDDIMLSKVYSPKGAYFQSKGAQILCTKYLANKAKDSEDNVTCCSLHPGVIYTDLYDYTTLYKMASPVLKKLWKSPQDGAETLLYACLSPESEGVTGAHFENAAVYRSARYTEDKQQQEKMWQLSRQLCKVDAFKEGEL</sequence>
<reference evidence="3 4" key="1">
    <citation type="submission" date="2019-07" db="EMBL/GenBank/DDBJ databases">
        <title>Draft genome assembly of a fouling barnacle, Amphibalanus amphitrite (Darwin, 1854): The first reference genome for Thecostraca.</title>
        <authorList>
            <person name="Kim W."/>
        </authorList>
    </citation>
    <scope>NUCLEOTIDE SEQUENCE [LARGE SCALE GENOMIC DNA]</scope>
    <source>
        <strain evidence="3">SNU_AA5</strain>
        <tissue evidence="3">Soma without cirri and trophi</tissue>
    </source>
</reference>
<protein>
    <submittedName>
        <fullName evidence="3">Dehydrogenase/reductase SDR family member on chromosome X</fullName>
    </submittedName>
</protein>
<feature type="region of interest" description="Disordered" evidence="2">
    <location>
        <begin position="91"/>
        <end position="122"/>
    </location>
</feature>
<feature type="compositionally biased region" description="Basic and acidic residues" evidence="2">
    <location>
        <begin position="200"/>
        <end position="228"/>
    </location>
</feature>
<dbReference type="PRINTS" id="PR00081">
    <property type="entry name" value="GDHRDH"/>
</dbReference>
<feature type="compositionally biased region" description="Low complexity" evidence="2">
    <location>
        <begin position="763"/>
        <end position="774"/>
    </location>
</feature>
<name>A0A6A4W3Q1_AMPAM</name>
<evidence type="ECO:0000256" key="2">
    <source>
        <dbReference type="SAM" id="MobiDB-lite"/>
    </source>
</evidence>
<dbReference type="Proteomes" id="UP000440578">
    <property type="component" value="Unassembled WGS sequence"/>
</dbReference>
<comment type="caution">
    <text evidence="3">The sequence shown here is derived from an EMBL/GenBank/DDBJ whole genome shotgun (WGS) entry which is preliminary data.</text>
</comment>
<keyword evidence="1" id="KW-0560">Oxidoreductase</keyword>
<accession>A0A6A4W3Q1</accession>
<feature type="region of interest" description="Disordered" evidence="2">
    <location>
        <begin position="168"/>
        <end position="233"/>
    </location>
</feature>
<proteinExistence type="predicted"/>
<dbReference type="GO" id="GO:0016491">
    <property type="term" value="F:oxidoreductase activity"/>
    <property type="evidence" value="ECO:0007669"/>
    <property type="project" value="UniProtKB-KW"/>
</dbReference>
<dbReference type="Pfam" id="PF00106">
    <property type="entry name" value="adh_short"/>
    <property type="match status" value="1"/>
</dbReference>
<feature type="region of interest" description="Disordered" evidence="2">
    <location>
        <begin position="1"/>
        <end position="25"/>
    </location>
</feature>
<dbReference type="SUPFAM" id="SSF51735">
    <property type="entry name" value="NAD(P)-binding Rossmann-fold domains"/>
    <property type="match status" value="1"/>
</dbReference>
<dbReference type="EMBL" id="VIIS01001314">
    <property type="protein sequence ID" value="KAF0299919.1"/>
    <property type="molecule type" value="Genomic_DNA"/>
</dbReference>
<feature type="compositionally biased region" description="Basic and acidic residues" evidence="2">
    <location>
        <begin position="802"/>
        <end position="824"/>
    </location>
</feature>
<feature type="region of interest" description="Disordered" evidence="2">
    <location>
        <begin position="384"/>
        <end position="414"/>
    </location>
</feature>
<dbReference type="PANTHER" id="PTHR43157:SF31">
    <property type="entry name" value="PHOSPHATIDYLINOSITOL-GLYCAN BIOSYNTHESIS CLASS F PROTEIN"/>
    <property type="match status" value="1"/>
</dbReference>
<feature type="compositionally biased region" description="Pro residues" evidence="2">
    <location>
        <begin position="387"/>
        <end position="399"/>
    </location>
</feature>
<gene>
    <name evidence="3" type="primary">DHRSX</name>
    <name evidence="3" type="ORF">FJT64_003386</name>
</gene>
<feature type="compositionally biased region" description="Basic and acidic residues" evidence="2">
    <location>
        <begin position="91"/>
        <end position="101"/>
    </location>
</feature>
<evidence type="ECO:0000313" key="3">
    <source>
        <dbReference type="EMBL" id="KAF0299919.1"/>
    </source>
</evidence>
<feature type="region of interest" description="Disordered" evidence="2">
    <location>
        <begin position="753"/>
        <end position="788"/>
    </location>
</feature>
<dbReference type="InterPro" id="IPR036291">
    <property type="entry name" value="NAD(P)-bd_dom_sf"/>
</dbReference>
<dbReference type="InterPro" id="IPR002347">
    <property type="entry name" value="SDR_fam"/>
</dbReference>
<feature type="region of interest" description="Disordered" evidence="2">
    <location>
        <begin position="802"/>
        <end position="849"/>
    </location>
</feature>
<dbReference type="PANTHER" id="PTHR43157">
    <property type="entry name" value="PHOSPHATIDYLINOSITOL-GLYCAN BIOSYNTHESIS CLASS F PROTEIN-RELATED"/>
    <property type="match status" value="1"/>
</dbReference>
<evidence type="ECO:0000313" key="4">
    <source>
        <dbReference type="Proteomes" id="UP000440578"/>
    </source>
</evidence>
<organism evidence="3 4">
    <name type="scientific">Amphibalanus amphitrite</name>
    <name type="common">Striped barnacle</name>
    <name type="synonym">Balanus amphitrite</name>
    <dbReference type="NCBI Taxonomy" id="1232801"/>
    <lineage>
        <taxon>Eukaryota</taxon>
        <taxon>Metazoa</taxon>
        <taxon>Ecdysozoa</taxon>
        <taxon>Arthropoda</taxon>
        <taxon>Crustacea</taxon>
        <taxon>Multicrustacea</taxon>
        <taxon>Cirripedia</taxon>
        <taxon>Thoracica</taxon>
        <taxon>Thoracicalcarea</taxon>
        <taxon>Balanomorpha</taxon>
        <taxon>Balanoidea</taxon>
        <taxon>Balanidae</taxon>
        <taxon>Amphibalaninae</taxon>
        <taxon>Amphibalanus</taxon>
    </lineage>
</organism>
<dbReference type="OrthoDB" id="191139at2759"/>